<dbReference type="Proteomes" id="UP000054217">
    <property type="component" value="Unassembled WGS sequence"/>
</dbReference>
<sequence>MQRQPDHVTITAHGPVTWDHMTECLGAGWLFGHVISCLGWPESYLMFDTVNLARD</sequence>
<reference evidence="2" key="2">
    <citation type="submission" date="2015-01" db="EMBL/GenBank/DDBJ databases">
        <title>Evolutionary Origins and Diversification of the Mycorrhizal Mutualists.</title>
        <authorList>
            <consortium name="DOE Joint Genome Institute"/>
            <consortium name="Mycorrhizal Genomics Consortium"/>
            <person name="Kohler A."/>
            <person name="Kuo A."/>
            <person name="Nagy L.G."/>
            <person name="Floudas D."/>
            <person name="Copeland A."/>
            <person name="Barry K.W."/>
            <person name="Cichocki N."/>
            <person name="Veneault-Fourrey C."/>
            <person name="LaButti K."/>
            <person name="Lindquist E.A."/>
            <person name="Lipzen A."/>
            <person name="Lundell T."/>
            <person name="Morin E."/>
            <person name="Murat C."/>
            <person name="Riley R."/>
            <person name="Ohm R."/>
            <person name="Sun H."/>
            <person name="Tunlid A."/>
            <person name="Henrissat B."/>
            <person name="Grigoriev I.V."/>
            <person name="Hibbett D.S."/>
            <person name="Martin F."/>
        </authorList>
    </citation>
    <scope>NUCLEOTIDE SEQUENCE [LARGE SCALE GENOMIC DNA]</scope>
    <source>
        <strain evidence="2">Marx 270</strain>
    </source>
</reference>
<reference evidence="1 2" key="1">
    <citation type="submission" date="2014-04" db="EMBL/GenBank/DDBJ databases">
        <authorList>
            <consortium name="DOE Joint Genome Institute"/>
            <person name="Kuo A."/>
            <person name="Kohler A."/>
            <person name="Costa M.D."/>
            <person name="Nagy L.G."/>
            <person name="Floudas D."/>
            <person name="Copeland A."/>
            <person name="Barry K.W."/>
            <person name="Cichocki N."/>
            <person name="Veneault-Fourrey C."/>
            <person name="LaButti K."/>
            <person name="Lindquist E.A."/>
            <person name="Lipzen A."/>
            <person name="Lundell T."/>
            <person name="Morin E."/>
            <person name="Murat C."/>
            <person name="Sun H."/>
            <person name="Tunlid A."/>
            <person name="Henrissat B."/>
            <person name="Grigoriev I.V."/>
            <person name="Hibbett D.S."/>
            <person name="Martin F."/>
            <person name="Nordberg H.P."/>
            <person name="Cantor M.N."/>
            <person name="Hua S.X."/>
        </authorList>
    </citation>
    <scope>NUCLEOTIDE SEQUENCE [LARGE SCALE GENOMIC DNA]</scope>
    <source>
        <strain evidence="1 2">Marx 270</strain>
    </source>
</reference>
<evidence type="ECO:0000313" key="1">
    <source>
        <dbReference type="EMBL" id="KIO07667.1"/>
    </source>
</evidence>
<evidence type="ECO:0000313" key="2">
    <source>
        <dbReference type="Proteomes" id="UP000054217"/>
    </source>
</evidence>
<name>A0A0C3KDG4_PISTI</name>
<keyword evidence="2" id="KW-1185">Reference proteome</keyword>
<accession>A0A0C3KDG4</accession>
<organism evidence="1 2">
    <name type="scientific">Pisolithus tinctorius Marx 270</name>
    <dbReference type="NCBI Taxonomy" id="870435"/>
    <lineage>
        <taxon>Eukaryota</taxon>
        <taxon>Fungi</taxon>
        <taxon>Dikarya</taxon>
        <taxon>Basidiomycota</taxon>
        <taxon>Agaricomycotina</taxon>
        <taxon>Agaricomycetes</taxon>
        <taxon>Agaricomycetidae</taxon>
        <taxon>Boletales</taxon>
        <taxon>Sclerodermatineae</taxon>
        <taxon>Pisolithaceae</taxon>
        <taxon>Pisolithus</taxon>
    </lineage>
</organism>
<dbReference type="EMBL" id="KN831959">
    <property type="protein sequence ID" value="KIO07667.1"/>
    <property type="molecule type" value="Genomic_DNA"/>
</dbReference>
<dbReference type="InParanoid" id="A0A0C3KDG4"/>
<dbReference type="AlphaFoldDB" id="A0A0C3KDG4"/>
<gene>
    <name evidence="1" type="ORF">M404DRAFT_23539</name>
</gene>
<proteinExistence type="predicted"/>
<protein>
    <submittedName>
        <fullName evidence="1">Uncharacterized protein</fullName>
    </submittedName>
</protein>
<dbReference type="HOGENOM" id="CLU_3033347_0_0_1"/>